<sequence length="231" mass="26147">MVINKGGGGLHQQSIHLLSRVIFEETYIYFKKINKMGYWKSTVVPKFKKLFEKNNVKKKEAAEACKAFDDAKEDYSKEFEEKKNEIQAKVLEIYEASTAELKAVVKERKQGALKKVSSAVEKFLEELSKIEFPGSKPAHEAYSKYGPTYVEGPIFFVFEKVSTFIVVEEKKEEAPPAEKTEEETSSKEKEIVVEEEKKEEVAEAEVVEKTPEPEAPAKTEEVAAPTEPAKA</sequence>
<dbReference type="AlphaFoldDB" id="A0AAD8NYI7"/>
<feature type="compositionally biased region" description="Low complexity" evidence="2">
    <location>
        <begin position="222"/>
        <end position="231"/>
    </location>
</feature>
<dbReference type="Proteomes" id="UP001229421">
    <property type="component" value="Unassembled WGS sequence"/>
</dbReference>
<dbReference type="PANTHER" id="PTHR38522">
    <property type="entry name" value="PLASMA MEMBRANE-ASSOCIATED CATION-BINDING PROTEIN 1"/>
    <property type="match status" value="1"/>
</dbReference>
<evidence type="ECO:0000313" key="3">
    <source>
        <dbReference type="EMBL" id="KAK1432585.1"/>
    </source>
</evidence>
<keyword evidence="4" id="KW-1185">Reference proteome</keyword>
<dbReference type="PANTHER" id="PTHR38522:SF2">
    <property type="entry name" value="PLASMA MEMBRANE-ASSOCIATED CATION-BINDING PROTEIN 1"/>
    <property type="match status" value="1"/>
</dbReference>
<dbReference type="Pfam" id="PF05558">
    <property type="entry name" value="DREPP"/>
    <property type="match status" value="1"/>
</dbReference>
<comment type="caution">
    <text evidence="3">The sequence shown here is derived from an EMBL/GenBank/DDBJ whole genome shotgun (WGS) entry which is preliminary data.</text>
</comment>
<feature type="coiled-coil region" evidence="1">
    <location>
        <begin position="65"/>
        <end position="92"/>
    </location>
</feature>
<accession>A0AAD8NYI7</accession>
<name>A0AAD8NYI7_TARER</name>
<dbReference type="GO" id="GO:0005886">
    <property type="term" value="C:plasma membrane"/>
    <property type="evidence" value="ECO:0007669"/>
    <property type="project" value="InterPro"/>
</dbReference>
<organism evidence="3 4">
    <name type="scientific">Tagetes erecta</name>
    <name type="common">African marigold</name>
    <dbReference type="NCBI Taxonomy" id="13708"/>
    <lineage>
        <taxon>Eukaryota</taxon>
        <taxon>Viridiplantae</taxon>
        <taxon>Streptophyta</taxon>
        <taxon>Embryophyta</taxon>
        <taxon>Tracheophyta</taxon>
        <taxon>Spermatophyta</taxon>
        <taxon>Magnoliopsida</taxon>
        <taxon>eudicotyledons</taxon>
        <taxon>Gunneridae</taxon>
        <taxon>Pentapetalae</taxon>
        <taxon>asterids</taxon>
        <taxon>campanulids</taxon>
        <taxon>Asterales</taxon>
        <taxon>Asteraceae</taxon>
        <taxon>Asteroideae</taxon>
        <taxon>Heliantheae alliance</taxon>
        <taxon>Tageteae</taxon>
        <taxon>Tagetes</taxon>
    </lineage>
</organism>
<evidence type="ECO:0000256" key="1">
    <source>
        <dbReference type="SAM" id="Coils"/>
    </source>
</evidence>
<protein>
    <recommendedName>
        <fullName evidence="5">Plasma membrane-associated cation-binding protein 1</fullName>
    </recommendedName>
</protein>
<dbReference type="InterPro" id="IPR008469">
    <property type="entry name" value="DREPP"/>
</dbReference>
<evidence type="ECO:0000313" key="4">
    <source>
        <dbReference type="Proteomes" id="UP001229421"/>
    </source>
</evidence>
<evidence type="ECO:0000256" key="2">
    <source>
        <dbReference type="SAM" id="MobiDB-lite"/>
    </source>
</evidence>
<keyword evidence="1" id="KW-0175">Coiled coil</keyword>
<gene>
    <name evidence="3" type="ORF">QVD17_09482</name>
</gene>
<reference evidence="3" key="1">
    <citation type="journal article" date="2023" name="bioRxiv">
        <title>Improved chromosome-level genome assembly for marigold (Tagetes erecta).</title>
        <authorList>
            <person name="Jiang F."/>
            <person name="Yuan L."/>
            <person name="Wang S."/>
            <person name="Wang H."/>
            <person name="Xu D."/>
            <person name="Wang A."/>
            <person name="Fan W."/>
        </authorList>
    </citation>
    <scope>NUCLEOTIDE SEQUENCE</scope>
    <source>
        <strain evidence="3">WSJ</strain>
        <tissue evidence="3">Leaf</tissue>
    </source>
</reference>
<feature type="compositionally biased region" description="Basic and acidic residues" evidence="2">
    <location>
        <begin position="170"/>
        <end position="221"/>
    </location>
</feature>
<dbReference type="EMBL" id="JAUHHV010000002">
    <property type="protein sequence ID" value="KAK1432585.1"/>
    <property type="molecule type" value="Genomic_DNA"/>
</dbReference>
<feature type="region of interest" description="Disordered" evidence="2">
    <location>
        <begin position="170"/>
        <end position="231"/>
    </location>
</feature>
<evidence type="ECO:0008006" key="5">
    <source>
        <dbReference type="Google" id="ProtNLM"/>
    </source>
</evidence>
<proteinExistence type="predicted"/>